<dbReference type="InterPro" id="IPR011076">
    <property type="entry name" value="Malate_synth_sf"/>
</dbReference>
<name>A0ABW4LX48_9BACI</name>
<dbReference type="Pfam" id="PF20656">
    <property type="entry name" value="MS_N"/>
    <property type="match status" value="1"/>
</dbReference>
<evidence type="ECO:0000256" key="3">
    <source>
        <dbReference type="ARBA" id="ARBA00022435"/>
    </source>
</evidence>
<keyword evidence="11" id="KW-0012">Acyltransferase</keyword>
<dbReference type="RefSeq" id="WP_377930359.1">
    <property type="nucleotide sequence ID" value="NZ_JBHUEM010000052.1"/>
</dbReference>
<dbReference type="InterPro" id="IPR048355">
    <property type="entry name" value="MS_C"/>
</dbReference>
<evidence type="ECO:0000259" key="9">
    <source>
        <dbReference type="Pfam" id="PF20656"/>
    </source>
</evidence>
<evidence type="ECO:0000256" key="6">
    <source>
        <dbReference type="ARBA" id="ARBA00047918"/>
    </source>
</evidence>
<dbReference type="InterPro" id="IPR044856">
    <property type="entry name" value="Malate_synth_C_sf"/>
</dbReference>
<comment type="pathway">
    <text evidence="7">Carbohydrate metabolism; glyoxylate cycle; (S)-malate from isocitrate: step 2/2.</text>
</comment>
<dbReference type="InterPro" id="IPR048356">
    <property type="entry name" value="MS_N"/>
</dbReference>
<dbReference type="CDD" id="cd00727">
    <property type="entry name" value="malate_synt_A"/>
    <property type="match status" value="1"/>
</dbReference>
<sequence length="526" mass="60237">MTIQTLGLKVIGPLKQGYNEILTEEALVFIASLEKQFGQRRKQLLEVREERQKELNKGNLPDFLPHTKHIRNGDWKVSPVPEDIVDRRVEITGPVDRKMIINALNSGAKVFMADFEDATSPTWDNMIEGQMNLRDAVNRTISFENEHGKKYILQDHVATLFVRPRGWHLEEKHVLLNDERISGSLFDFGLYFFHNAKNLLNRNSGPYFYLPKLENHLEARLWNDVFLFAQDYLSISRGTIKATVLLETILAAFEMDEILFELREHSAGLNCGRWDYIFSYIKKFRESGRLLPDRSQVTMTVPFMRAYSLLVIQTCHKRGAHAMGGMAAQIPVKHNLELHNQAIEKVRLDKEREALDGHDGTWVAHPALVPVALEVFDQLMPSANQLHKTLDESITSEQLIEVPTGTITEEGIRTNISVAIQYIEAWLRGMGAVPIHHLMEDAATAEISRAQLWQWFHTPGLIINGKELTIEWYKTLVDEEFENIKQGAGPEAFNLGKYDEATELLNHLVLEDTFVDFLTLPGYEKL</sequence>
<evidence type="ECO:0000256" key="2">
    <source>
        <dbReference type="ARBA" id="ARBA00012636"/>
    </source>
</evidence>
<protein>
    <recommendedName>
        <fullName evidence="2 7">Malate synthase</fullName>
        <ecNumber evidence="2 7">2.3.3.9</ecNumber>
    </recommendedName>
</protein>
<dbReference type="Gene3D" id="1.20.1220.12">
    <property type="entry name" value="Malate synthase, domain III"/>
    <property type="match status" value="1"/>
</dbReference>
<evidence type="ECO:0000259" key="10">
    <source>
        <dbReference type="Pfam" id="PF20659"/>
    </source>
</evidence>
<dbReference type="InterPro" id="IPR006252">
    <property type="entry name" value="Malate_synthA"/>
</dbReference>
<gene>
    <name evidence="11" type="primary">aceB</name>
    <name evidence="11" type="ORF">ACFSCX_21735</name>
</gene>
<evidence type="ECO:0000313" key="11">
    <source>
        <dbReference type="EMBL" id="MFD1739136.1"/>
    </source>
</evidence>
<dbReference type="NCBIfam" id="TIGR01344">
    <property type="entry name" value="malate_syn_A"/>
    <property type="match status" value="1"/>
</dbReference>
<dbReference type="Proteomes" id="UP001597214">
    <property type="component" value="Unassembled WGS sequence"/>
</dbReference>
<dbReference type="Pfam" id="PF20659">
    <property type="entry name" value="MS_C"/>
    <property type="match status" value="1"/>
</dbReference>
<dbReference type="EC" id="2.3.3.9" evidence="2 7"/>
<comment type="catalytic activity">
    <reaction evidence="6 7">
        <text>glyoxylate + acetyl-CoA + H2O = (S)-malate + CoA + H(+)</text>
        <dbReference type="Rhea" id="RHEA:18181"/>
        <dbReference type="ChEBI" id="CHEBI:15377"/>
        <dbReference type="ChEBI" id="CHEBI:15378"/>
        <dbReference type="ChEBI" id="CHEBI:15589"/>
        <dbReference type="ChEBI" id="CHEBI:36655"/>
        <dbReference type="ChEBI" id="CHEBI:57287"/>
        <dbReference type="ChEBI" id="CHEBI:57288"/>
        <dbReference type="EC" id="2.3.3.9"/>
    </reaction>
</comment>
<feature type="domain" description="Malate synthase C-terminal" evidence="10">
    <location>
        <begin position="407"/>
        <end position="526"/>
    </location>
</feature>
<feature type="domain" description="Malate synthase TIM barrel" evidence="8">
    <location>
        <begin position="159"/>
        <end position="401"/>
    </location>
</feature>
<dbReference type="GO" id="GO:0004474">
    <property type="term" value="F:malate synthase activity"/>
    <property type="evidence" value="ECO:0007669"/>
    <property type="project" value="UniProtKB-EC"/>
</dbReference>
<keyword evidence="12" id="KW-1185">Reference proteome</keyword>
<organism evidence="11 12">
    <name type="scientific">Bacillus salitolerans</name>
    <dbReference type="NCBI Taxonomy" id="1437434"/>
    <lineage>
        <taxon>Bacteria</taxon>
        <taxon>Bacillati</taxon>
        <taxon>Bacillota</taxon>
        <taxon>Bacilli</taxon>
        <taxon>Bacillales</taxon>
        <taxon>Bacillaceae</taxon>
        <taxon>Bacillus</taxon>
    </lineage>
</organism>
<evidence type="ECO:0000256" key="7">
    <source>
        <dbReference type="RuleBase" id="RU000555"/>
    </source>
</evidence>
<evidence type="ECO:0000256" key="5">
    <source>
        <dbReference type="ARBA" id="ARBA00022679"/>
    </source>
</evidence>
<dbReference type="Pfam" id="PF01274">
    <property type="entry name" value="MS_TIM-barrel"/>
    <property type="match status" value="1"/>
</dbReference>
<comment type="caution">
    <text evidence="11">The sequence shown here is derived from an EMBL/GenBank/DDBJ whole genome shotgun (WGS) entry which is preliminary data.</text>
</comment>
<dbReference type="InterPro" id="IPR001465">
    <property type="entry name" value="Malate_synthase_TIM"/>
</dbReference>
<dbReference type="Gene3D" id="3.20.20.360">
    <property type="entry name" value="Malate synthase, domain 3"/>
    <property type="match status" value="1"/>
</dbReference>
<accession>A0ABW4LX48</accession>
<proteinExistence type="inferred from homology"/>
<dbReference type="InterPro" id="IPR046363">
    <property type="entry name" value="MS_N_TIM-barrel_dom"/>
</dbReference>
<evidence type="ECO:0000313" key="12">
    <source>
        <dbReference type="Proteomes" id="UP001597214"/>
    </source>
</evidence>
<dbReference type="PANTHER" id="PTHR42902:SF1">
    <property type="entry name" value="MALATE SYNTHASE 1-RELATED"/>
    <property type="match status" value="1"/>
</dbReference>
<keyword evidence="4 7" id="KW-0816">Tricarboxylic acid cycle</keyword>
<feature type="domain" description="Malate synthase N-terminal" evidence="9">
    <location>
        <begin position="8"/>
        <end position="69"/>
    </location>
</feature>
<evidence type="ECO:0000259" key="8">
    <source>
        <dbReference type="Pfam" id="PF01274"/>
    </source>
</evidence>
<dbReference type="EMBL" id="JBHUEM010000052">
    <property type="protein sequence ID" value="MFD1739136.1"/>
    <property type="molecule type" value="Genomic_DNA"/>
</dbReference>
<dbReference type="InterPro" id="IPR019830">
    <property type="entry name" value="Malate_synthase_CS"/>
</dbReference>
<dbReference type="PANTHER" id="PTHR42902">
    <property type="entry name" value="MALATE SYNTHASE"/>
    <property type="match status" value="1"/>
</dbReference>
<dbReference type="SUPFAM" id="SSF51645">
    <property type="entry name" value="Malate synthase G"/>
    <property type="match status" value="1"/>
</dbReference>
<dbReference type="PIRSF" id="PIRSF001363">
    <property type="entry name" value="Malate_synth"/>
    <property type="match status" value="1"/>
</dbReference>
<evidence type="ECO:0000256" key="4">
    <source>
        <dbReference type="ARBA" id="ARBA00022532"/>
    </source>
</evidence>
<keyword evidence="3 7" id="KW-0329">Glyoxylate bypass</keyword>
<keyword evidence="5 7" id="KW-0808">Transferase</keyword>
<reference evidence="12" key="1">
    <citation type="journal article" date="2019" name="Int. J. Syst. Evol. Microbiol.">
        <title>The Global Catalogue of Microorganisms (GCM) 10K type strain sequencing project: providing services to taxonomists for standard genome sequencing and annotation.</title>
        <authorList>
            <consortium name="The Broad Institute Genomics Platform"/>
            <consortium name="The Broad Institute Genome Sequencing Center for Infectious Disease"/>
            <person name="Wu L."/>
            <person name="Ma J."/>
        </authorList>
    </citation>
    <scope>NUCLEOTIDE SEQUENCE [LARGE SCALE GENOMIC DNA]</scope>
    <source>
        <strain evidence="12">CCUG 49339</strain>
    </source>
</reference>
<evidence type="ECO:0000256" key="1">
    <source>
        <dbReference type="ARBA" id="ARBA00006394"/>
    </source>
</evidence>
<dbReference type="PROSITE" id="PS00510">
    <property type="entry name" value="MALATE_SYNTHASE"/>
    <property type="match status" value="1"/>
</dbReference>
<comment type="similarity">
    <text evidence="1 7">Belongs to the malate synthase family.</text>
</comment>